<reference evidence="2" key="1">
    <citation type="submission" date="2022-03" db="EMBL/GenBank/DDBJ databases">
        <authorList>
            <person name="Sayadi A."/>
        </authorList>
    </citation>
    <scope>NUCLEOTIDE SEQUENCE</scope>
</reference>
<evidence type="ECO:0000313" key="2">
    <source>
        <dbReference type="EMBL" id="CAH1996133.1"/>
    </source>
</evidence>
<evidence type="ECO:0000256" key="1">
    <source>
        <dbReference type="SAM" id="MobiDB-lite"/>
    </source>
</evidence>
<evidence type="ECO:0000313" key="3">
    <source>
        <dbReference type="Proteomes" id="UP001152888"/>
    </source>
</evidence>
<feature type="region of interest" description="Disordered" evidence="1">
    <location>
        <begin position="22"/>
        <end position="47"/>
    </location>
</feature>
<organism evidence="2 3">
    <name type="scientific">Acanthoscelides obtectus</name>
    <name type="common">Bean weevil</name>
    <name type="synonym">Bruchus obtectus</name>
    <dbReference type="NCBI Taxonomy" id="200917"/>
    <lineage>
        <taxon>Eukaryota</taxon>
        <taxon>Metazoa</taxon>
        <taxon>Ecdysozoa</taxon>
        <taxon>Arthropoda</taxon>
        <taxon>Hexapoda</taxon>
        <taxon>Insecta</taxon>
        <taxon>Pterygota</taxon>
        <taxon>Neoptera</taxon>
        <taxon>Endopterygota</taxon>
        <taxon>Coleoptera</taxon>
        <taxon>Polyphaga</taxon>
        <taxon>Cucujiformia</taxon>
        <taxon>Chrysomeloidea</taxon>
        <taxon>Chrysomelidae</taxon>
        <taxon>Bruchinae</taxon>
        <taxon>Bruchini</taxon>
        <taxon>Acanthoscelides</taxon>
    </lineage>
</organism>
<dbReference type="AlphaFoldDB" id="A0A9P0LK01"/>
<proteinExistence type="predicted"/>
<gene>
    <name evidence="2" type="ORF">ACAOBT_LOCUS23044</name>
</gene>
<dbReference type="Proteomes" id="UP001152888">
    <property type="component" value="Unassembled WGS sequence"/>
</dbReference>
<protein>
    <submittedName>
        <fullName evidence="2">Uncharacterized protein</fullName>
    </submittedName>
</protein>
<dbReference type="EMBL" id="CAKOFQ010007250">
    <property type="protein sequence ID" value="CAH1996133.1"/>
    <property type="molecule type" value="Genomic_DNA"/>
</dbReference>
<name>A0A9P0LK01_ACAOB</name>
<comment type="caution">
    <text evidence="2">The sequence shown here is derived from an EMBL/GenBank/DDBJ whole genome shotgun (WGS) entry which is preliminary data.</text>
</comment>
<feature type="compositionally biased region" description="Basic and acidic residues" evidence="1">
    <location>
        <begin position="33"/>
        <end position="42"/>
    </location>
</feature>
<sequence>MTAGLQKAIDEVNDFIKKSKEDPTYVLELPPEQSKEPEKEKDVEDSEDKFKQLWFKIRLTGPIEGLTSPKNKNEHRDCHCQNLAVKKTESILAKT</sequence>
<accession>A0A9P0LK01</accession>
<keyword evidence="3" id="KW-1185">Reference proteome</keyword>